<keyword evidence="2" id="KW-0175">Coiled coil</keyword>
<evidence type="ECO:0000313" key="5">
    <source>
        <dbReference type="EMBL" id="KAJ8250534.1"/>
    </source>
</evidence>
<proteinExistence type="predicted"/>
<accession>A0A9Q1HNL9</accession>
<keyword evidence="1" id="KW-0597">Phosphoprotein</keyword>
<feature type="compositionally biased region" description="Acidic residues" evidence="3">
    <location>
        <begin position="121"/>
        <end position="130"/>
    </location>
</feature>
<feature type="compositionally biased region" description="Basic and acidic residues" evidence="3">
    <location>
        <begin position="302"/>
        <end position="350"/>
    </location>
</feature>
<dbReference type="Pfam" id="PF23165">
    <property type="entry name" value="zf-C2H2_FBX41"/>
    <property type="match status" value="1"/>
</dbReference>
<gene>
    <name evidence="5" type="ORF">COCON_G00224560</name>
</gene>
<dbReference type="GO" id="GO:0110026">
    <property type="term" value="P:regulation of DNA strand resection involved in replication fork processing"/>
    <property type="evidence" value="ECO:0007669"/>
    <property type="project" value="TreeGrafter"/>
</dbReference>
<feature type="compositionally biased region" description="Basic and acidic residues" evidence="3">
    <location>
        <begin position="77"/>
        <end position="100"/>
    </location>
</feature>
<evidence type="ECO:0000313" key="6">
    <source>
        <dbReference type="Proteomes" id="UP001152803"/>
    </source>
</evidence>
<dbReference type="GO" id="GO:0010975">
    <property type="term" value="P:regulation of neuron projection development"/>
    <property type="evidence" value="ECO:0007669"/>
    <property type="project" value="TreeGrafter"/>
</dbReference>
<dbReference type="GO" id="GO:0000723">
    <property type="term" value="P:telomere maintenance"/>
    <property type="evidence" value="ECO:0007669"/>
    <property type="project" value="TreeGrafter"/>
</dbReference>
<sequence>MQQKLSVRNFPLFKEIRELPFRCPRCGEQERFRSLSSLRAHLDYSHAYHTLHDLGPATRWRPADALLPDSRKARDGRCTERCKSASVETRRPGDPADKGGPKPASAALSVVGRVPAGGRGEEEEEEEDEVGACVRRRLEEMLRAADSSVERRLLRVSTELARADSELLRHRARSEHLAQEKQELHQRERALSRQVDTAVMVIATLRQQLCVSEQELERKEQEAITIHHFLDTAVQHEMCGKVRLQNFIENLLQRISLAERLLKYYQSSSSRPNCTTHSMSHTIENRPLRITKSRSAGGLLESGDRDTETREPSDRKGRYFPKFPRESQGHTPDYKGEGKSQHRPLAHYEV</sequence>
<evidence type="ECO:0000256" key="2">
    <source>
        <dbReference type="ARBA" id="ARBA00023054"/>
    </source>
</evidence>
<evidence type="ECO:0000259" key="4">
    <source>
        <dbReference type="Pfam" id="PF23165"/>
    </source>
</evidence>
<feature type="compositionally biased region" description="Polar residues" evidence="3">
    <location>
        <begin position="268"/>
        <end position="282"/>
    </location>
</feature>
<evidence type="ECO:0000256" key="3">
    <source>
        <dbReference type="SAM" id="MobiDB-lite"/>
    </source>
</evidence>
<dbReference type="InterPro" id="IPR052283">
    <property type="entry name" value="GenomicStab_NeuMorph_Reg"/>
</dbReference>
<protein>
    <recommendedName>
        <fullName evidence="4">FBX41/ZN365 C2H2-type zinc finger domain-containing protein</fullName>
    </recommendedName>
</protein>
<dbReference type="EMBL" id="JAFJMO010000018">
    <property type="protein sequence ID" value="KAJ8250534.1"/>
    <property type="molecule type" value="Genomic_DNA"/>
</dbReference>
<dbReference type="GO" id="GO:0010569">
    <property type="term" value="P:regulation of double-strand break repair via homologous recombination"/>
    <property type="evidence" value="ECO:0007669"/>
    <property type="project" value="TreeGrafter"/>
</dbReference>
<dbReference type="AlphaFoldDB" id="A0A9Q1HNL9"/>
<dbReference type="PANTHER" id="PTHR15739:SF2">
    <property type="entry name" value="PROTEIN ZNF365"/>
    <property type="match status" value="1"/>
</dbReference>
<dbReference type="OrthoDB" id="271433at2759"/>
<feature type="region of interest" description="Disordered" evidence="3">
    <location>
        <begin position="77"/>
        <end position="130"/>
    </location>
</feature>
<name>A0A9Q1HNL9_CONCO</name>
<reference evidence="5" key="1">
    <citation type="journal article" date="2023" name="Science">
        <title>Genome structures resolve the early diversification of teleost fishes.</title>
        <authorList>
            <person name="Parey E."/>
            <person name="Louis A."/>
            <person name="Montfort J."/>
            <person name="Bouchez O."/>
            <person name="Roques C."/>
            <person name="Iampietro C."/>
            <person name="Lluch J."/>
            <person name="Castinel A."/>
            <person name="Donnadieu C."/>
            <person name="Desvignes T."/>
            <person name="Floi Bucao C."/>
            <person name="Jouanno E."/>
            <person name="Wen M."/>
            <person name="Mejri S."/>
            <person name="Dirks R."/>
            <person name="Jansen H."/>
            <person name="Henkel C."/>
            <person name="Chen W.J."/>
            <person name="Zahm M."/>
            <person name="Cabau C."/>
            <person name="Klopp C."/>
            <person name="Thompson A.W."/>
            <person name="Robinson-Rechavi M."/>
            <person name="Braasch I."/>
            <person name="Lecointre G."/>
            <person name="Bobe J."/>
            <person name="Postlethwait J.H."/>
            <person name="Berthelot C."/>
            <person name="Roest Crollius H."/>
            <person name="Guiguen Y."/>
        </authorList>
    </citation>
    <scope>NUCLEOTIDE SEQUENCE</scope>
    <source>
        <strain evidence="5">Concon-B</strain>
    </source>
</reference>
<dbReference type="InterPro" id="IPR057038">
    <property type="entry name" value="FBX41/ZN365_Znf-C2H2"/>
</dbReference>
<evidence type="ECO:0000256" key="1">
    <source>
        <dbReference type="ARBA" id="ARBA00022553"/>
    </source>
</evidence>
<keyword evidence="6" id="KW-1185">Reference proteome</keyword>
<comment type="caution">
    <text evidence="5">The sequence shown here is derived from an EMBL/GenBank/DDBJ whole genome shotgun (WGS) entry which is preliminary data.</text>
</comment>
<organism evidence="5 6">
    <name type="scientific">Conger conger</name>
    <name type="common">Conger eel</name>
    <name type="synonym">Muraena conger</name>
    <dbReference type="NCBI Taxonomy" id="82655"/>
    <lineage>
        <taxon>Eukaryota</taxon>
        <taxon>Metazoa</taxon>
        <taxon>Chordata</taxon>
        <taxon>Craniata</taxon>
        <taxon>Vertebrata</taxon>
        <taxon>Euteleostomi</taxon>
        <taxon>Actinopterygii</taxon>
        <taxon>Neopterygii</taxon>
        <taxon>Teleostei</taxon>
        <taxon>Anguilliformes</taxon>
        <taxon>Congridae</taxon>
        <taxon>Conger</taxon>
    </lineage>
</organism>
<dbReference type="Proteomes" id="UP001152803">
    <property type="component" value="Unassembled WGS sequence"/>
</dbReference>
<feature type="domain" description="FBX41/ZN365 C2H2-type zinc finger" evidence="4">
    <location>
        <begin position="19"/>
        <end position="48"/>
    </location>
</feature>
<feature type="region of interest" description="Disordered" evidence="3">
    <location>
        <begin position="268"/>
        <end position="350"/>
    </location>
</feature>
<dbReference type="PANTHER" id="PTHR15739">
    <property type="entry name" value="ZINC FINGER PROTEIN"/>
    <property type="match status" value="1"/>
</dbReference>